<reference evidence="2 3" key="1">
    <citation type="submission" date="2015-03" db="EMBL/GenBank/DDBJ databases">
        <title>Luteipulveratus halotolerans sp. nov., a novel actinobacterium (Dermacoccaceae) from Sarawak, Malaysia.</title>
        <authorList>
            <person name="Juboi H."/>
            <person name="Basik A."/>
            <person name="Shamsul S.S."/>
            <person name="Arnold P."/>
            <person name="Schmitt E.K."/>
            <person name="Sanglier J.-J."/>
            <person name="Yeo T."/>
        </authorList>
    </citation>
    <scope>NUCLEOTIDE SEQUENCE [LARGE SCALE GENOMIC DNA]</scope>
    <source>
        <strain evidence="2 3">MN07-A0370</strain>
    </source>
</reference>
<proteinExistence type="predicted"/>
<dbReference type="EMBL" id="CP011112">
    <property type="protein sequence ID" value="AKU15195.1"/>
    <property type="molecule type" value="Genomic_DNA"/>
</dbReference>
<dbReference type="STRING" id="571913.VV02_03835"/>
<dbReference type="InterPro" id="IPR002931">
    <property type="entry name" value="Transglutaminase-like"/>
</dbReference>
<dbReference type="Pfam" id="PF08379">
    <property type="entry name" value="Bact_transglu_N"/>
    <property type="match status" value="1"/>
</dbReference>
<dbReference type="Proteomes" id="UP000066480">
    <property type="component" value="Chromosome"/>
</dbReference>
<dbReference type="SUPFAM" id="SSF54001">
    <property type="entry name" value="Cysteine proteinases"/>
    <property type="match status" value="1"/>
</dbReference>
<dbReference type="PATRIC" id="fig|571913.6.peg.786"/>
<dbReference type="SMART" id="SM00460">
    <property type="entry name" value="TGc"/>
    <property type="match status" value="1"/>
</dbReference>
<accession>A0A0K1JF19</accession>
<dbReference type="Pfam" id="PF01841">
    <property type="entry name" value="Transglut_core"/>
    <property type="match status" value="1"/>
</dbReference>
<dbReference type="AlphaFoldDB" id="A0A0K1JF19"/>
<gene>
    <name evidence="2" type="ORF">VV02_03835</name>
</gene>
<dbReference type="KEGG" id="lmoi:VV02_03835"/>
<evidence type="ECO:0000313" key="2">
    <source>
        <dbReference type="EMBL" id="AKU15195.1"/>
    </source>
</evidence>
<sequence length="308" mass="33854">MGNQADADFEPRRYQVRHRTTYLYEEDVTGCYERGCLRPRDTPSQHVISNDIEVTPEPDLMADHVDHFGNHSHYVEVRTPHTELSVTKTSLVDVDWPRADLDQLNQHTVAQAVATLRDDADPVERTSYLLPSALVDLAPSVHAYAARILTADKPLGDALVDLTRTIFADFSYAKGATSVKTTLPELLDKKEGVCQDFAHLAVGCLRSIGLPGRYVSGYIETQPPPGKPKLAGSDASHAWAAAMVPGGGWIDMDPTNDHLADSRYIVTAWGRDFRDVSPLKGVIFTESPSSKLEVAVDVTRVDATDESD</sequence>
<keyword evidence="3" id="KW-1185">Reference proteome</keyword>
<name>A0A0K1JF19_9MICO</name>
<dbReference type="InterPro" id="IPR013589">
    <property type="entry name" value="Bac_transglu_N"/>
</dbReference>
<evidence type="ECO:0000259" key="1">
    <source>
        <dbReference type="SMART" id="SM00460"/>
    </source>
</evidence>
<feature type="domain" description="Transglutaminase-like" evidence="1">
    <location>
        <begin position="186"/>
        <end position="256"/>
    </location>
</feature>
<dbReference type="OrthoDB" id="9804023at2"/>
<protein>
    <recommendedName>
        <fullName evidence="1">Transglutaminase-like domain-containing protein</fullName>
    </recommendedName>
</protein>
<dbReference type="PANTHER" id="PTHR33490:SF7">
    <property type="entry name" value="BLR2979 PROTEIN"/>
    <property type="match status" value="1"/>
</dbReference>
<evidence type="ECO:0000313" key="3">
    <source>
        <dbReference type="Proteomes" id="UP000066480"/>
    </source>
</evidence>
<dbReference type="Gene3D" id="3.10.620.30">
    <property type="match status" value="1"/>
</dbReference>
<dbReference type="RefSeq" id="WP_052589952.1">
    <property type="nucleotide sequence ID" value="NZ_CP011112.1"/>
</dbReference>
<dbReference type="PANTHER" id="PTHR33490">
    <property type="entry name" value="BLR5614 PROTEIN-RELATED"/>
    <property type="match status" value="1"/>
</dbReference>
<organism evidence="2 3">
    <name type="scientific">Luteipulveratus mongoliensis</name>
    <dbReference type="NCBI Taxonomy" id="571913"/>
    <lineage>
        <taxon>Bacteria</taxon>
        <taxon>Bacillati</taxon>
        <taxon>Actinomycetota</taxon>
        <taxon>Actinomycetes</taxon>
        <taxon>Micrococcales</taxon>
        <taxon>Dermacoccaceae</taxon>
        <taxon>Luteipulveratus</taxon>
    </lineage>
</organism>
<dbReference type="InterPro" id="IPR038765">
    <property type="entry name" value="Papain-like_cys_pep_sf"/>
</dbReference>